<dbReference type="PROSITE" id="PS51257">
    <property type="entry name" value="PROKAR_LIPOPROTEIN"/>
    <property type="match status" value="1"/>
</dbReference>
<proteinExistence type="predicted"/>
<dbReference type="EMBL" id="CP000002">
    <property type="protein sequence ID" value="ABP97349.1"/>
    <property type="molecule type" value="Genomic_DNA"/>
</dbReference>
<dbReference type="KEGG" id="bli:BL07002"/>
<reference evidence="1 2" key="1">
    <citation type="journal article" date="2004" name="Genome Biol.">
        <title>Complete genome sequence of the industrial bacterium Bacillus licheniformis and comparisons with closely related Bacillus species.</title>
        <authorList>
            <person name="Rey M.W."/>
            <person name="Ramaiya P."/>
            <person name="Nelson B.A."/>
            <person name="Brody-Karpin S.D."/>
            <person name="Zaretsky E.J."/>
            <person name="Tang M."/>
            <person name="Lopez de Leon A."/>
            <person name="Xiang H."/>
            <person name="Gusti V."/>
            <person name="Clausen I.G."/>
            <person name="Olsen P.B."/>
            <person name="Rasmussen M.D."/>
            <person name="Andersen J.T."/>
            <person name="Jorgensen P.L."/>
            <person name="Larsen T.S."/>
            <person name="Sorokin A."/>
            <person name="Bolotin A."/>
            <person name="Lapidus A."/>
            <person name="Galleron N."/>
            <person name="Ehrlich S.D."/>
            <person name="Berka R.M."/>
        </authorList>
    </citation>
    <scope>NUCLEOTIDE SEQUENCE [LARGE SCALE GENOMIC DNA]</scope>
    <source>
        <strain evidence="2">ATCC 14580 / DSM 13 / JCM 2505 / CCUG 7422 / NBRC 12200 / NCIMB 9375 / NCTC 10341 / NRRL NRS-1264 / Gibson 46</strain>
    </source>
</reference>
<dbReference type="Proteomes" id="UP000000606">
    <property type="component" value="Chromosome"/>
</dbReference>
<evidence type="ECO:0000313" key="2">
    <source>
        <dbReference type="Proteomes" id="UP000000606"/>
    </source>
</evidence>
<keyword evidence="2" id="KW-1185">Reference proteome</keyword>
<accession>Q65N38</accession>
<protein>
    <submittedName>
        <fullName evidence="1">Uncharacterized protein</fullName>
    </submittedName>
</protein>
<evidence type="ECO:0000313" key="1">
    <source>
        <dbReference type="EMBL" id="ABP97349.1"/>
    </source>
</evidence>
<name>Q65N38_BACLD</name>
<sequence length="36" mass="3958">MNKTIIGIAIISVSCYDKGELFLFGVKDSMNIDFSS</sequence>
<gene>
    <name evidence="1" type="ordered locus">BL07002</name>
</gene>
<organism evidence="1 2">
    <name type="scientific">Bacillus licheniformis (strain ATCC 14580 / DSM 13 / JCM 2505 / CCUG 7422 / NBRC 12200 / NCIMB 9375 / NCTC 10341 / NRRL NRS-1264 / Gibson 46)</name>
    <dbReference type="NCBI Taxonomy" id="279010"/>
    <lineage>
        <taxon>Bacteria</taxon>
        <taxon>Bacillati</taxon>
        <taxon>Bacillota</taxon>
        <taxon>Bacilli</taxon>
        <taxon>Bacillales</taxon>
        <taxon>Bacillaceae</taxon>
        <taxon>Bacillus</taxon>
    </lineage>
</organism>
<dbReference type="AlphaFoldDB" id="Q65N38"/>
<dbReference type="HOGENOM" id="CLU_213672_0_0_9"/>